<dbReference type="InterPro" id="IPR003776">
    <property type="entry name" value="YcaO-like_dom"/>
</dbReference>
<dbReference type="NCBIfam" id="TIGR00702">
    <property type="entry name" value="YcaO-type kinase domain"/>
    <property type="match status" value="1"/>
</dbReference>
<evidence type="ECO:0000313" key="3">
    <source>
        <dbReference type="Proteomes" id="UP000033615"/>
    </source>
</evidence>
<dbReference type="PANTHER" id="PTHR37809">
    <property type="entry name" value="RIBOSOMAL PROTEIN S12 METHYLTHIOTRANSFERASE ACCESSORY FACTOR YCAO"/>
    <property type="match status" value="1"/>
</dbReference>
<name>A0A1V4CZ37_9ACTN</name>
<evidence type="ECO:0000259" key="1">
    <source>
        <dbReference type="PROSITE" id="PS51664"/>
    </source>
</evidence>
<protein>
    <recommendedName>
        <fullName evidence="1">YcaO domain-containing protein</fullName>
    </recommendedName>
</protein>
<dbReference type="AlphaFoldDB" id="A0A1V4CZ37"/>
<proteinExistence type="predicted"/>
<sequence>MQKVFFTGTHRVRVPEETEAALLPLLGEYGITRLADVTGLDTLGIPVVMSVRPLATTLSVSQGKGASKLLARLSAAMEAIELWHAENAVPPPTLSGVAASGLRLPYDVTELRWPAGSLICEHTRLDWIDAQLLPSGQTVPVPRGAVVLGEMPDSWQVPGLTNTSNGLASGNTLAEATVHALYEVIERDSVTVEAEMPVQERRCIDPASVDDEHCADLISRISSAGGFLELEDIPGRTHVPCMSARLWHEDLASSVMHGTGAHGDPAVALSRAITEAAQSRLTQISGARDDIASARYRPGHFSRPELPDRAVAWADVLSGYPDRPFETDVAEADWLAGRVHEVTGSAPMRVVLAEREEFAVVRVVCPGMLHEEHHHESRQLTKEGGVR</sequence>
<organism evidence="2 3">
    <name type="scientific">Streptomyces antioxidans</name>
    <dbReference type="NCBI Taxonomy" id="1507734"/>
    <lineage>
        <taxon>Bacteria</taxon>
        <taxon>Bacillati</taxon>
        <taxon>Actinomycetota</taxon>
        <taxon>Actinomycetes</taxon>
        <taxon>Kitasatosporales</taxon>
        <taxon>Streptomycetaceae</taxon>
        <taxon>Streptomyces</taxon>
    </lineage>
</organism>
<accession>A0A1V4CZ37</accession>
<dbReference type="Pfam" id="PF02624">
    <property type="entry name" value="YcaO"/>
    <property type="match status" value="1"/>
</dbReference>
<gene>
    <name evidence="2" type="ORF">VT50_0226470</name>
</gene>
<dbReference type="OrthoDB" id="109999at2"/>
<dbReference type="Proteomes" id="UP000033615">
    <property type="component" value="Unassembled WGS sequence"/>
</dbReference>
<dbReference type="Gene3D" id="3.30.160.660">
    <property type="match status" value="1"/>
</dbReference>
<dbReference type="EMBL" id="LAKD02000077">
    <property type="protein sequence ID" value="OPF74558.1"/>
    <property type="molecule type" value="Genomic_DNA"/>
</dbReference>
<evidence type="ECO:0000313" key="2">
    <source>
        <dbReference type="EMBL" id="OPF74558.1"/>
    </source>
</evidence>
<dbReference type="RefSeq" id="WP_046085362.1">
    <property type="nucleotide sequence ID" value="NZ_LAKD02000077.1"/>
</dbReference>
<feature type="domain" description="YcaO" evidence="1">
    <location>
        <begin position="63"/>
        <end position="387"/>
    </location>
</feature>
<comment type="caution">
    <text evidence="2">The sequence shown here is derived from an EMBL/GenBank/DDBJ whole genome shotgun (WGS) entry which is preliminary data.</text>
</comment>
<keyword evidence="3" id="KW-1185">Reference proteome</keyword>
<dbReference type="PANTHER" id="PTHR37809:SF1">
    <property type="entry name" value="RIBOSOMAL PROTEIN S12 METHYLTHIOTRANSFERASE ACCESSORY FACTOR YCAO"/>
    <property type="match status" value="1"/>
</dbReference>
<dbReference type="PROSITE" id="PS51664">
    <property type="entry name" value="YCAO"/>
    <property type="match status" value="1"/>
</dbReference>
<reference evidence="2" key="1">
    <citation type="submission" date="2016-12" db="EMBL/GenBank/DDBJ databases">
        <title>Genome sequence of Streptomyces antioxidans MUSC 164.</title>
        <authorList>
            <person name="Lee L.-H."/>
            <person name="Ser H.-L."/>
        </authorList>
    </citation>
    <scope>NUCLEOTIDE SEQUENCE [LARGE SCALE GENOMIC DNA]</scope>
    <source>
        <strain evidence="2">MUSC 164</strain>
    </source>
</reference>